<evidence type="ECO:0000256" key="16">
    <source>
        <dbReference type="ARBA" id="ARBA00039316"/>
    </source>
</evidence>
<dbReference type="GO" id="GO:0006289">
    <property type="term" value="P:nucleotide-excision repair"/>
    <property type="evidence" value="ECO:0007669"/>
    <property type="project" value="UniProtKB-UniRule"/>
</dbReference>
<dbReference type="FunFam" id="3.40.50.300:FF:000028">
    <property type="entry name" value="UvrABC system protein A"/>
    <property type="match status" value="1"/>
</dbReference>
<evidence type="ECO:0000256" key="13">
    <source>
        <dbReference type="ARBA" id="ARBA00023204"/>
    </source>
</evidence>
<dbReference type="InterPro" id="IPR003439">
    <property type="entry name" value="ABC_transporter-like_ATP-bd"/>
</dbReference>
<sequence length="974" mass="107126">MADHKHISIRGAREHNLKNVDLDLPRDSLIVMTGLSGSGKSSLAFDTIYAEGQRRYVESLSAYARQFLEMMQKPDVDQIDGLSPAISIEQKTTSRNPRSTVGTVTEIYDYMRLLYARVGVPYSPATGLPIESQTVSQMVDRVMALEEGTRLFIMAPMVRGRKGEYKKELAELQKKGFQRVKIDGEFYEIADAPSLDKKYKHDIDVVVDRVVVRGDIKARLADSLETCLKLAEGLAVAEFADKPLDASQTGADAVNKSKNETHERILFSEKFACPVSGFTIPEIEPRLFSFNNPFGACPTCDGLGSQSAIDEALVVPEDHVSLKEGAIAPWAKSSSPYYGQTLEGLGREYGFKLSDRWRDLSDEAKQAVLHGTGDRQVAFAYDDGMRAYKTTKTFEGVIPNLQRRWKETESAWMREEIERFMSATPCPACKGFRLKPEALAVKIAGQHIGEATALSIRKAVGWFEALPEHLTAKQNEIAYRILKEIRERLRFLNDVGLEYLTLARNSGTLSGGESQRIRLASQIGSGLTGVLYVLDEPSIGLHQRDNARLLDTLKHLRDLGNTVIVVEHDEDAILTADYVVDIGPAAGVHGGQVVAQGKPAEIMQNPQSLTGKYLSGALQVAVPQERRKAKKGKSIKVVGARGNNLRNVTGEIPLGTFTAVTGVSGGGKSTFLIETLFKAASRRVMGSRELPAEHDRVEGLEFIDKVIDIDQSPIGRTPRSNPATYTGAFTPIRDWFAGLPEAKARGYQPGRFSFNVKGGRCEACQGDGVIKIEMHFLPDVYVTCDVCHGKRYNRETLDVTFKSKSIADVLDMTVEEGVEFFAAVPVVRDKLETLKQVGLGYIKVGQQATTLSGGEAQRIKLAKELSRKATGKTLYILDEPTTGLHFHDVAKLLELLQELVDQGNTVVVIEHNLEVIKTADWLLDLGPEGGDGGGELVASGTPEDVVREPRSYTGRFLKELLERRPTAARAEAAE</sequence>
<evidence type="ECO:0000256" key="4">
    <source>
        <dbReference type="ARBA" id="ARBA00022737"/>
    </source>
</evidence>
<keyword evidence="5 18" id="KW-0547">Nucleotide-binding</keyword>
<gene>
    <name evidence="18 20" type="primary">uvrA</name>
    <name evidence="20" type="ORF">J5Y06_19950</name>
</gene>
<keyword evidence="8 18" id="KW-0863">Zinc-finger</keyword>
<dbReference type="HAMAP" id="MF_00205">
    <property type="entry name" value="UvrA"/>
    <property type="match status" value="1"/>
</dbReference>
<protein>
    <recommendedName>
        <fullName evidence="16 18">UvrABC system protein A</fullName>
        <shortName evidence="18">UvrA protein</shortName>
    </recommendedName>
    <alternativeName>
        <fullName evidence="17 18">Excinuclease ABC subunit A</fullName>
    </alternativeName>
</protein>
<dbReference type="AlphaFoldDB" id="A0A8J7R4Y3"/>
<dbReference type="GO" id="GO:0009432">
    <property type="term" value="P:SOS response"/>
    <property type="evidence" value="ECO:0007669"/>
    <property type="project" value="UniProtKB-UniRule"/>
</dbReference>
<dbReference type="Gene3D" id="1.20.1580.10">
    <property type="entry name" value="ABC transporter ATPase like domain"/>
    <property type="match status" value="2"/>
</dbReference>
<dbReference type="InterPro" id="IPR013815">
    <property type="entry name" value="ATP_grasp_subdomain_1"/>
</dbReference>
<dbReference type="NCBIfam" id="NF001503">
    <property type="entry name" value="PRK00349.1"/>
    <property type="match status" value="1"/>
</dbReference>
<dbReference type="Pfam" id="PF00005">
    <property type="entry name" value="ABC_tran"/>
    <property type="match status" value="1"/>
</dbReference>
<dbReference type="Gene3D" id="3.40.50.300">
    <property type="entry name" value="P-loop containing nucleotide triphosphate hydrolases"/>
    <property type="match status" value="2"/>
</dbReference>
<feature type="binding site" evidence="18">
    <location>
        <begin position="662"/>
        <end position="669"/>
    </location>
    <ligand>
        <name>ATP</name>
        <dbReference type="ChEBI" id="CHEBI:30616"/>
    </ligand>
</feature>
<evidence type="ECO:0000256" key="12">
    <source>
        <dbReference type="ARBA" id="ARBA00023125"/>
    </source>
</evidence>
<comment type="subcellular location">
    <subcellularLocation>
        <location evidence="1 18">Cytoplasm</location>
    </subcellularLocation>
</comment>
<keyword evidence="6 18" id="KW-0227">DNA damage</keyword>
<dbReference type="Pfam" id="PF17760">
    <property type="entry name" value="UvrA_inter"/>
    <property type="match status" value="1"/>
</dbReference>
<dbReference type="GO" id="GO:0009380">
    <property type="term" value="C:excinuclease repair complex"/>
    <property type="evidence" value="ECO:0007669"/>
    <property type="project" value="InterPro"/>
</dbReference>
<dbReference type="EMBL" id="JAGIYY010000010">
    <property type="protein sequence ID" value="MBP0440926.1"/>
    <property type="molecule type" value="Genomic_DNA"/>
</dbReference>
<dbReference type="PROSITE" id="PS00211">
    <property type="entry name" value="ABC_TRANSPORTER_1"/>
    <property type="match status" value="2"/>
</dbReference>
<dbReference type="SUPFAM" id="SSF52540">
    <property type="entry name" value="P-loop containing nucleoside triphosphate hydrolases"/>
    <property type="match status" value="2"/>
</dbReference>
<evidence type="ECO:0000256" key="9">
    <source>
        <dbReference type="ARBA" id="ARBA00022833"/>
    </source>
</evidence>
<dbReference type="CDD" id="cd03270">
    <property type="entry name" value="ABC_UvrA_I"/>
    <property type="match status" value="1"/>
</dbReference>
<dbReference type="NCBIfam" id="TIGR00630">
    <property type="entry name" value="uvra"/>
    <property type="match status" value="1"/>
</dbReference>
<keyword evidence="9 18" id="KW-0862">Zinc</keyword>
<dbReference type="Gene3D" id="1.10.8.280">
    <property type="entry name" value="ABC transporter ATPase domain-like"/>
    <property type="match status" value="1"/>
</dbReference>
<keyword evidence="4 18" id="KW-0677">Repeat</keyword>
<keyword evidence="21" id="KW-1185">Reference proteome</keyword>
<evidence type="ECO:0000256" key="7">
    <source>
        <dbReference type="ARBA" id="ARBA00022769"/>
    </source>
</evidence>
<comment type="similarity">
    <text evidence="15 18">Belongs to the ABC transporter superfamily. UvrA family.</text>
</comment>
<evidence type="ECO:0000256" key="3">
    <source>
        <dbReference type="ARBA" id="ARBA00022723"/>
    </source>
</evidence>
<evidence type="ECO:0000256" key="14">
    <source>
        <dbReference type="ARBA" id="ARBA00023236"/>
    </source>
</evidence>
<dbReference type="InterPro" id="IPR004602">
    <property type="entry name" value="UvrA"/>
</dbReference>
<keyword evidence="3 18" id="KW-0479">Metal-binding</keyword>
<dbReference type="InterPro" id="IPR041552">
    <property type="entry name" value="UvrA_DNA-bd"/>
</dbReference>
<dbReference type="Gene3D" id="3.30.1490.20">
    <property type="entry name" value="ATP-grasp fold, A domain"/>
    <property type="match status" value="1"/>
</dbReference>
<dbReference type="GO" id="GO:0005524">
    <property type="term" value="F:ATP binding"/>
    <property type="evidence" value="ECO:0007669"/>
    <property type="project" value="UniProtKB-UniRule"/>
</dbReference>
<evidence type="ECO:0000256" key="1">
    <source>
        <dbReference type="ARBA" id="ARBA00004496"/>
    </source>
</evidence>
<name>A0A8J7R4Y3_9HYPH</name>
<feature type="domain" description="ABC transporter" evidence="19">
    <location>
        <begin position="630"/>
        <end position="958"/>
    </location>
</feature>
<evidence type="ECO:0000259" key="19">
    <source>
        <dbReference type="PROSITE" id="PS50893"/>
    </source>
</evidence>
<keyword evidence="7 18" id="KW-0228">DNA excision</keyword>
<evidence type="ECO:0000256" key="2">
    <source>
        <dbReference type="ARBA" id="ARBA00022490"/>
    </source>
</evidence>
<dbReference type="InterPro" id="IPR041102">
    <property type="entry name" value="UvrA_inter"/>
</dbReference>
<dbReference type="PANTHER" id="PTHR43152">
    <property type="entry name" value="UVRABC SYSTEM PROTEIN A"/>
    <property type="match status" value="1"/>
</dbReference>
<dbReference type="Pfam" id="PF17755">
    <property type="entry name" value="UvrA_DNA-bind"/>
    <property type="match status" value="1"/>
</dbReference>
<dbReference type="PANTHER" id="PTHR43152:SF3">
    <property type="entry name" value="UVRABC SYSTEM PROTEIN A"/>
    <property type="match status" value="1"/>
</dbReference>
<feature type="zinc finger region" description="C4-type" evidence="18">
    <location>
        <begin position="761"/>
        <end position="787"/>
    </location>
</feature>
<dbReference type="GO" id="GO:0003677">
    <property type="term" value="F:DNA binding"/>
    <property type="evidence" value="ECO:0007669"/>
    <property type="project" value="UniProtKB-UniRule"/>
</dbReference>
<dbReference type="CDD" id="cd03271">
    <property type="entry name" value="ABC_UvrA_II"/>
    <property type="match status" value="1"/>
</dbReference>
<evidence type="ECO:0000256" key="17">
    <source>
        <dbReference type="ARBA" id="ARBA00042156"/>
    </source>
</evidence>
<evidence type="ECO:0000256" key="11">
    <source>
        <dbReference type="ARBA" id="ARBA00022881"/>
    </source>
</evidence>
<comment type="caution">
    <text evidence="18">Lacks conserved residue(s) required for the propagation of feature annotation.</text>
</comment>
<evidence type="ECO:0000256" key="8">
    <source>
        <dbReference type="ARBA" id="ARBA00022771"/>
    </source>
</evidence>
<dbReference type="FunFam" id="1.20.1580.10:FF:000002">
    <property type="entry name" value="UvrABC system protein A"/>
    <property type="match status" value="1"/>
</dbReference>
<keyword evidence="10 18" id="KW-0067">ATP-binding</keyword>
<reference evidence="20" key="1">
    <citation type="submission" date="2021-03" db="EMBL/GenBank/DDBJ databases">
        <title>Genome sequencing and assembly of Tianweitania sediminis.</title>
        <authorList>
            <person name="Chhetri G."/>
        </authorList>
    </citation>
    <scope>NUCLEOTIDE SEQUENCE</scope>
    <source>
        <strain evidence="20">Z8</strain>
    </source>
</reference>
<organism evidence="20 21">
    <name type="scientific">Tianweitania sediminis</name>
    <dbReference type="NCBI Taxonomy" id="1502156"/>
    <lineage>
        <taxon>Bacteria</taxon>
        <taxon>Pseudomonadati</taxon>
        <taxon>Pseudomonadota</taxon>
        <taxon>Alphaproteobacteria</taxon>
        <taxon>Hyphomicrobiales</taxon>
        <taxon>Phyllobacteriaceae</taxon>
        <taxon>Tianweitania</taxon>
    </lineage>
</organism>
<dbReference type="PROSITE" id="PS50893">
    <property type="entry name" value="ABC_TRANSPORTER_2"/>
    <property type="match status" value="1"/>
</dbReference>
<proteinExistence type="inferred from homology"/>
<accession>A0A8J7R4Y3</accession>
<keyword evidence="20" id="KW-0378">Hydrolase</keyword>
<dbReference type="GO" id="GO:0016887">
    <property type="term" value="F:ATP hydrolysis activity"/>
    <property type="evidence" value="ECO:0007669"/>
    <property type="project" value="InterPro"/>
</dbReference>
<comment type="function">
    <text evidence="18">The UvrABC repair system catalyzes the recognition and processing of DNA lesions. UvrA is an ATPase and a DNA-binding protein. A damage recognition complex composed of 2 UvrA and 2 UvrB subunits scans DNA for abnormalities. When the presence of a lesion has been verified by UvrB, the UvrA molecules dissociate.</text>
</comment>
<keyword evidence="12 18" id="KW-0238">DNA-binding</keyword>
<evidence type="ECO:0000256" key="15">
    <source>
        <dbReference type="ARBA" id="ARBA00038000"/>
    </source>
</evidence>
<feature type="binding site" evidence="18">
    <location>
        <begin position="34"/>
        <end position="41"/>
    </location>
    <ligand>
        <name>ATP</name>
        <dbReference type="ChEBI" id="CHEBI:30616"/>
    </ligand>
</feature>
<evidence type="ECO:0000256" key="10">
    <source>
        <dbReference type="ARBA" id="ARBA00022840"/>
    </source>
</evidence>
<dbReference type="GO" id="GO:0008270">
    <property type="term" value="F:zinc ion binding"/>
    <property type="evidence" value="ECO:0007669"/>
    <property type="project" value="UniProtKB-UniRule"/>
</dbReference>
<evidence type="ECO:0000256" key="5">
    <source>
        <dbReference type="ARBA" id="ARBA00022741"/>
    </source>
</evidence>
<comment type="subunit">
    <text evidence="18">Forms a heterotetramer with UvrB during the search for lesions.</text>
</comment>
<dbReference type="Proteomes" id="UP000666240">
    <property type="component" value="Unassembled WGS sequence"/>
</dbReference>
<dbReference type="GO" id="GO:0009381">
    <property type="term" value="F:excinuclease ABC activity"/>
    <property type="evidence" value="ECO:0007669"/>
    <property type="project" value="UniProtKB-UniRule"/>
</dbReference>
<keyword evidence="14 18" id="KW-0742">SOS response</keyword>
<evidence type="ECO:0000313" key="21">
    <source>
        <dbReference type="Proteomes" id="UP000666240"/>
    </source>
</evidence>
<dbReference type="RefSeq" id="WP_209336959.1">
    <property type="nucleotide sequence ID" value="NZ_JAGIYY010000010.1"/>
</dbReference>
<keyword evidence="13 18" id="KW-0234">DNA repair</keyword>
<evidence type="ECO:0000256" key="6">
    <source>
        <dbReference type="ARBA" id="ARBA00022763"/>
    </source>
</evidence>
<keyword evidence="11 18" id="KW-0267">Excision nuclease</keyword>
<comment type="caution">
    <text evidence="20">The sequence shown here is derived from an EMBL/GenBank/DDBJ whole genome shotgun (WGS) entry which is preliminary data.</text>
</comment>
<dbReference type="InterPro" id="IPR027417">
    <property type="entry name" value="P-loop_NTPase"/>
</dbReference>
<dbReference type="InterPro" id="IPR017871">
    <property type="entry name" value="ABC_transporter-like_CS"/>
</dbReference>
<keyword evidence="2 18" id="KW-0963">Cytoplasm</keyword>
<dbReference type="GO" id="GO:0005737">
    <property type="term" value="C:cytoplasm"/>
    <property type="evidence" value="ECO:0007669"/>
    <property type="project" value="UniProtKB-SubCell"/>
</dbReference>
<evidence type="ECO:0000256" key="18">
    <source>
        <dbReference type="HAMAP-Rule" id="MF_00205"/>
    </source>
</evidence>
<evidence type="ECO:0000313" key="20">
    <source>
        <dbReference type="EMBL" id="MBP0440926.1"/>
    </source>
</evidence>